<evidence type="ECO:0000313" key="9">
    <source>
        <dbReference type="EMBL" id="CCX05419.1"/>
    </source>
</evidence>
<evidence type="ECO:0000256" key="1">
    <source>
        <dbReference type="ARBA" id="ARBA00004123"/>
    </source>
</evidence>
<dbReference type="Proteomes" id="UP000018144">
    <property type="component" value="Unassembled WGS sequence"/>
</dbReference>
<feature type="domain" description="Zn(2)-C6 fungal-type" evidence="8">
    <location>
        <begin position="9"/>
        <end position="39"/>
    </location>
</feature>
<dbReference type="InterPro" id="IPR051711">
    <property type="entry name" value="Stress_Response_Reg"/>
</dbReference>
<keyword evidence="7" id="KW-1133">Transmembrane helix</keyword>
<evidence type="ECO:0000256" key="5">
    <source>
        <dbReference type="ARBA" id="ARBA00023242"/>
    </source>
</evidence>
<dbReference type="AlphaFoldDB" id="U4L0A2"/>
<keyword evidence="10" id="KW-1185">Reference proteome</keyword>
<keyword evidence="4" id="KW-0804">Transcription</keyword>
<dbReference type="GO" id="GO:0000981">
    <property type="term" value="F:DNA-binding transcription factor activity, RNA polymerase II-specific"/>
    <property type="evidence" value="ECO:0007669"/>
    <property type="project" value="InterPro"/>
</dbReference>
<evidence type="ECO:0000256" key="7">
    <source>
        <dbReference type="SAM" id="Phobius"/>
    </source>
</evidence>
<gene>
    <name evidence="9" type="ORF">PCON_05006</name>
</gene>
<evidence type="ECO:0000256" key="3">
    <source>
        <dbReference type="ARBA" id="ARBA00023125"/>
    </source>
</evidence>
<dbReference type="PROSITE" id="PS50048">
    <property type="entry name" value="ZN2_CY6_FUNGAL_2"/>
    <property type="match status" value="1"/>
</dbReference>
<keyword evidence="3" id="KW-0238">DNA-binding</keyword>
<dbReference type="SMART" id="SM00066">
    <property type="entry name" value="GAL4"/>
    <property type="match status" value="1"/>
</dbReference>
<name>U4L0A2_PYROM</name>
<dbReference type="PANTHER" id="PTHR47540:SF4">
    <property type="entry name" value="TRANSCRIPTION FACTOR RGLT"/>
    <property type="match status" value="1"/>
</dbReference>
<dbReference type="GO" id="GO:0005634">
    <property type="term" value="C:nucleus"/>
    <property type="evidence" value="ECO:0007669"/>
    <property type="project" value="UniProtKB-SubCell"/>
</dbReference>
<keyword evidence="7" id="KW-0812">Transmembrane</keyword>
<comment type="subcellular location">
    <subcellularLocation>
        <location evidence="1">Nucleus</location>
    </subcellularLocation>
</comment>
<evidence type="ECO:0000256" key="2">
    <source>
        <dbReference type="ARBA" id="ARBA00023015"/>
    </source>
</evidence>
<dbReference type="CDD" id="cd00067">
    <property type="entry name" value="GAL4"/>
    <property type="match status" value="1"/>
</dbReference>
<keyword evidence="7" id="KW-0472">Membrane</keyword>
<keyword evidence="2" id="KW-0805">Transcription regulation</keyword>
<protein>
    <submittedName>
        <fullName evidence="9">Similar to Fungal Zn binuclear cluster domain containing protein [Coccidioides posadasii C735 delta SOWgp] acc. no. XP_003070291</fullName>
    </submittedName>
</protein>
<proteinExistence type="predicted"/>
<dbReference type="Pfam" id="PF00172">
    <property type="entry name" value="Zn_clus"/>
    <property type="match status" value="1"/>
</dbReference>
<dbReference type="InterPro" id="IPR001138">
    <property type="entry name" value="Zn2Cys6_DnaBD"/>
</dbReference>
<evidence type="ECO:0000256" key="4">
    <source>
        <dbReference type="ARBA" id="ARBA00023163"/>
    </source>
</evidence>
<evidence type="ECO:0000259" key="8">
    <source>
        <dbReference type="PROSITE" id="PS50048"/>
    </source>
</evidence>
<accession>U4L0A2</accession>
<organism evidence="9 10">
    <name type="scientific">Pyronema omphalodes (strain CBS 100304)</name>
    <name type="common">Pyronema confluens</name>
    <dbReference type="NCBI Taxonomy" id="1076935"/>
    <lineage>
        <taxon>Eukaryota</taxon>
        <taxon>Fungi</taxon>
        <taxon>Dikarya</taxon>
        <taxon>Ascomycota</taxon>
        <taxon>Pezizomycotina</taxon>
        <taxon>Pezizomycetes</taxon>
        <taxon>Pezizales</taxon>
        <taxon>Pyronemataceae</taxon>
        <taxon>Pyronema</taxon>
    </lineage>
</organism>
<feature type="transmembrane region" description="Helical" evidence="7">
    <location>
        <begin position="213"/>
        <end position="231"/>
    </location>
</feature>
<evidence type="ECO:0000313" key="10">
    <source>
        <dbReference type="Proteomes" id="UP000018144"/>
    </source>
</evidence>
<dbReference type="SUPFAM" id="SSF57701">
    <property type="entry name" value="Zn2/Cys6 DNA-binding domain"/>
    <property type="match status" value="1"/>
</dbReference>
<dbReference type="PANTHER" id="PTHR47540">
    <property type="entry name" value="THIAMINE REPRESSIBLE GENES REGULATORY PROTEIN THI5"/>
    <property type="match status" value="1"/>
</dbReference>
<reference evidence="9 10" key="1">
    <citation type="journal article" date="2013" name="PLoS Genet.">
        <title>The genome and development-dependent transcriptomes of Pyronema confluens: a window into fungal evolution.</title>
        <authorList>
            <person name="Traeger S."/>
            <person name="Altegoer F."/>
            <person name="Freitag M."/>
            <person name="Gabaldon T."/>
            <person name="Kempken F."/>
            <person name="Kumar A."/>
            <person name="Marcet-Houben M."/>
            <person name="Poggeler S."/>
            <person name="Stajich J.E."/>
            <person name="Nowrousian M."/>
        </authorList>
    </citation>
    <scope>NUCLEOTIDE SEQUENCE [LARGE SCALE GENOMIC DNA]</scope>
    <source>
        <strain evidence="10">CBS 100304</strain>
        <tissue evidence="9">Vegetative mycelium</tissue>
    </source>
</reference>
<dbReference type="PROSITE" id="PS00463">
    <property type="entry name" value="ZN2_CY6_FUNGAL_1"/>
    <property type="match status" value="1"/>
</dbReference>
<keyword evidence="5" id="KW-0539">Nucleus</keyword>
<dbReference type="GO" id="GO:0043565">
    <property type="term" value="F:sequence-specific DNA binding"/>
    <property type="evidence" value="ECO:0007669"/>
    <property type="project" value="TreeGrafter"/>
</dbReference>
<sequence>MEAPKKHSACDECRDRKLKCSGEDTGCERCLKDGVICNYSLQKPMGRPRKRRRGNDDDDDDGQSYNVAGPVPTIIHPAPAINPAYTSQWDSQWMQMCNQAETRALIAEEFQWLNEEYINLRSVESRIEHMSDIHRNLANPPLLPMPEPLGGPPPVAILPTCTCAFDLFSSVATLQMTPATSNIQHCILISKGVISSARSTLACGSCLSTMTTAYSSFMLLSITLPLLLLFFRKTVECVEKVDPSFKPVVLQAIRKEFVEINDIIAILSNLSKRKDGYDIEGAHCRKMLADGSFVDAPICKKVLGTVKMVARELEKAVSEVGPA</sequence>
<dbReference type="OrthoDB" id="10261408at2759"/>
<dbReference type="GO" id="GO:0008270">
    <property type="term" value="F:zinc ion binding"/>
    <property type="evidence" value="ECO:0007669"/>
    <property type="project" value="InterPro"/>
</dbReference>
<dbReference type="eggNOG" id="ENOG502SE9E">
    <property type="taxonomic scope" value="Eukaryota"/>
</dbReference>
<dbReference type="InterPro" id="IPR036864">
    <property type="entry name" value="Zn2-C6_fun-type_DNA-bd_sf"/>
</dbReference>
<dbReference type="EMBL" id="HF935253">
    <property type="protein sequence ID" value="CCX05419.1"/>
    <property type="molecule type" value="Genomic_DNA"/>
</dbReference>
<evidence type="ECO:0000256" key="6">
    <source>
        <dbReference type="SAM" id="MobiDB-lite"/>
    </source>
</evidence>
<dbReference type="STRING" id="1076935.U4L0A2"/>
<dbReference type="Gene3D" id="4.10.240.10">
    <property type="entry name" value="Zn(2)-C6 fungal-type DNA-binding domain"/>
    <property type="match status" value="1"/>
</dbReference>
<dbReference type="GO" id="GO:0045944">
    <property type="term" value="P:positive regulation of transcription by RNA polymerase II"/>
    <property type="evidence" value="ECO:0007669"/>
    <property type="project" value="TreeGrafter"/>
</dbReference>
<feature type="region of interest" description="Disordered" evidence="6">
    <location>
        <begin position="46"/>
        <end position="72"/>
    </location>
</feature>